<dbReference type="EMBL" id="BGPR01164115">
    <property type="protein sequence ID" value="GBM06725.1"/>
    <property type="molecule type" value="Genomic_DNA"/>
</dbReference>
<dbReference type="Proteomes" id="UP000499080">
    <property type="component" value="Unassembled WGS sequence"/>
</dbReference>
<name>A0A4Y2CTX9_ARAVE</name>
<organism evidence="1 2">
    <name type="scientific">Araneus ventricosus</name>
    <name type="common">Orbweaver spider</name>
    <name type="synonym">Epeira ventricosa</name>
    <dbReference type="NCBI Taxonomy" id="182803"/>
    <lineage>
        <taxon>Eukaryota</taxon>
        <taxon>Metazoa</taxon>
        <taxon>Ecdysozoa</taxon>
        <taxon>Arthropoda</taxon>
        <taxon>Chelicerata</taxon>
        <taxon>Arachnida</taxon>
        <taxon>Araneae</taxon>
        <taxon>Araneomorphae</taxon>
        <taxon>Entelegynae</taxon>
        <taxon>Araneoidea</taxon>
        <taxon>Araneidae</taxon>
        <taxon>Araneus</taxon>
    </lineage>
</organism>
<protein>
    <submittedName>
        <fullName evidence="1">Uncharacterized protein</fullName>
    </submittedName>
</protein>
<dbReference type="AlphaFoldDB" id="A0A4Y2CTX9"/>
<evidence type="ECO:0000313" key="2">
    <source>
        <dbReference type="Proteomes" id="UP000499080"/>
    </source>
</evidence>
<sequence>GDKFPHRESFITASTRVGHAEVGLCLSDANLDSDKEAADKCCNLLQMKLSAEQTLGNADDIIAHSSRTTNETTRN</sequence>
<gene>
    <name evidence="1" type="ORF">AVEN_30472_1</name>
</gene>
<reference evidence="1 2" key="1">
    <citation type="journal article" date="2019" name="Sci. Rep.">
        <title>Orb-weaving spider Araneus ventricosus genome elucidates the spidroin gene catalogue.</title>
        <authorList>
            <person name="Kono N."/>
            <person name="Nakamura H."/>
            <person name="Ohtoshi R."/>
            <person name="Moran D.A.P."/>
            <person name="Shinohara A."/>
            <person name="Yoshida Y."/>
            <person name="Fujiwara M."/>
            <person name="Mori M."/>
            <person name="Tomita M."/>
            <person name="Arakawa K."/>
        </authorList>
    </citation>
    <scope>NUCLEOTIDE SEQUENCE [LARGE SCALE GENOMIC DNA]</scope>
</reference>
<proteinExistence type="predicted"/>
<feature type="non-terminal residue" evidence="1">
    <location>
        <position position="1"/>
    </location>
</feature>
<keyword evidence="2" id="KW-1185">Reference proteome</keyword>
<accession>A0A4Y2CTX9</accession>
<evidence type="ECO:0000313" key="1">
    <source>
        <dbReference type="EMBL" id="GBM06725.1"/>
    </source>
</evidence>
<comment type="caution">
    <text evidence="1">The sequence shown here is derived from an EMBL/GenBank/DDBJ whole genome shotgun (WGS) entry which is preliminary data.</text>
</comment>